<proteinExistence type="predicted"/>
<gene>
    <name evidence="2" type="ORF">IMSHALPRED_010532</name>
</gene>
<name>A0A8H3EWN2_9LECA</name>
<reference evidence="2" key="1">
    <citation type="submission" date="2021-03" db="EMBL/GenBank/DDBJ databases">
        <authorList>
            <person name="Tagirdzhanova G."/>
        </authorList>
    </citation>
    <scope>NUCLEOTIDE SEQUENCE</scope>
</reference>
<feature type="chain" id="PRO_5034856572" evidence="1">
    <location>
        <begin position="19"/>
        <end position="303"/>
    </location>
</feature>
<accession>A0A8H3EWN2</accession>
<organism evidence="2 3">
    <name type="scientific">Imshaugia aleurites</name>
    <dbReference type="NCBI Taxonomy" id="172621"/>
    <lineage>
        <taxon>Eukaryota</taxon>
        <taxon>Fungi</taxon>
        <taxon>Dikarya</taxon>
        <taxon>Ascomycota</taxon>
        <taxon>Pezizomycotina</taxon>
        <taxon>Lecanoromycetes</taxon>
        <taxon>OSLEUM clade</taxon>
        <taxon>Lecanoromycetidae</taxon>
        <taxon>Lecanorales</taxon>
        <taxon>Lecanorineae</taxon>
        <taxon>Parmeliaceae</taxon>
        <taxon>Imshaugia</taxon>
    </lineage>
</organism>
<sequence>MFPALITLLFFHLDFSLALSLQIRSVLPKFVKDVSSSIFRHGAYVDQKVHQTPPSLLNHEKWHQRHIVAFMNASSIAYIPLSSPTGFLSTKSTRPSLSSASAAVNYSSTASLITVLPTASASTNYSSNAILTLPLSSASATALRAAGLASLLGHTEDLETDKSADWDDQTESACSTALLALHGVATNPSGIAACYNIQSLNGSTGVFDVDLRLYRISAPREGWVKLDPSSVGVGLSYVNAVVSVTKGKKAKREDQTQPWFPAQRDEAADMYIRRSTGIPPRRLESMSFVGTVNRGVLAELKNM</sequence>
<evidence type="ECO:0000313" key="2">
    <source>
        <dbReference type="EMBL" id="CAF9911642.1"/>
    </source>
</evidence>
<evidence type="ECO:0000313" key="3">
    <source>
        <dbReference type="Proteomes" id="UP000664534"/>
    </source>
</evidence>
<dbReference type="EMBL" id="CAJPDT010000009">
    <property type="protein sequence ID" value="CAF9911642.1"/>
    <property type="molecule type" value="Genomic_DNA"/>
</dbReference>
<evidence type="ECO:0000256" key="1">
    <source>
        <dbReference type="SAM" id="SignalP"/>
    </source>
</evidence>
<comment type="caution">
    <text evidence="2">The sequence shown here is derived from an EMBL/GenBank/DDBJ whole genome shotgun (WGS) entry which is preliminary data.</text>
</comment>
<dbReference type="AlphaFoldDB" id="A0A8H3EWN2"/>
<dbReference type="OrthoDB" id="2596908at2759"/>
<feature type="signal peptide" evidence="1">
    <location>
        <begin position="1"/>
        <end position="18"/>
    </location>
</feature>
<keyword evidence="3" id="KW-1185">Reference proteome</keyword>
<dbReference type="Proteomes" id="UP000664534">
    <property type="component" value="Unassembled WGS sequence"/>
</dbReference>
<protein>
    <submittedName>
        <fullName evidence="2">Uncharacterized protein</fullName>
    </submittedName>
</protein>
<keyword evidence="1" id="KW-0732">Signal</keyword>